<dbReference type="Pfam" id="PF12339">
    <property type="entry name" value="DNAJ_related"/>
    <property type="match status" value="1"/>
</dbReference>
<dbReference type="RefSeq" id="WP_339892527.1">
    <property type="nucleotide sequence ID" value="NZ_CAXBCE010000055.1"/>
</dbReference>
<feature type="domain" description="J" evidence="2">
    <location>
        <begin position="140"/>
        <end position="193"/>
    </location>
</feature>
<sequence length="193" mass="22439">MRPNPFVLPIAKILRRRTQPLSEYDLFQLLDFDDNELKLPTDPSNDLVLFRKHFLVMNALYQLQPIFWDEGYYLSISALSIERTALKSGTDTSIMHSAGDDEIRAYYLNWDEFIKSDQGSVETLLDSFWQRYYALDEAENALAVLGMELEADWDSIKLKYKTLISTHHPDKGGDPDQFIKIREAYEVLSGIRH</sequence>
<protein>
    <submittedName>
        <fullName evidence="3">DNA-J related domain-containing protein</fullName>
    </submittedName>
</protein>
<keyword evidence="1" id="KW-0143">Chaperone</keyword>
<dbReference type="InterPro" id="IPR021059">
    <property type="entry name" value="DnaJ-related_N"/>
</dbReference>
<evidence type="ECO:0000313" key="4">
    <source>
        <dbReference type="Proteomes" id="UP001449225"/>
    </source>
</evidence>
<name>A0ABU9TVC8_9GAMM</name>
<dbReference type="CDD" id="cd06257">
    <property type="entry name" value="DnaJ"/>
    <property type="match status" value="1"/>
</dbReference>
<dbReference type="InterPro" id="IPR001623">
    <property type="entry name" value="DnaJ_domain"/>
</dbReference>
<proteinExistence type="predicted"/>
<evidence type="ECO:0000256" key="1">
    <source>
        <dbReference type="ARBA" id="ARBA00023186"/>
    </source>
</evidence>
<dbReference type="EMBL" id="JBBMRA010000017">
    <property type="protein sequence ID" value="MEM5537674.1"/>
    <property type="molecule type" value="Genomic_DNA"/>
</dbReference>
<reference evidence="3 4" key="1">
    <citation type="submission" date="2024-03" db="EMBL/GenBank/DDBJ databases">
        <title>Community enrichment and isolation of bacterial strains for fucoidan degradation.</title>
        <authorList>
            <person name="Sichert A."/>
        </authorList>
    </citation>
    <scope>NUCLEOTIDE SEQUENCE [LARGE SCALE GENOMIC DNA]</scope>
    <source>
        <strain evidence="3 4">AS76</strain>
    </source>
</reference>
<dbReference type="SMART" id="SM00271">
    <property type="entry name" value="DnaJ"/>
    <property type="match status" value="1"/>
</dbReference>
<dbReference type="Gene3D" id="1.10.287.110">
    <property type="entry name" value="DnaJ domain"/>
    <property type="match status" value="1"/>
</dbReference>
<dbReference type="PROSITE" id="PS50076">
    <property type="entry name" value="DNAJ_2"/>
    <property type="match status" value="1"/>
</dbReference>
<comment type="caution">
    <text evidence="3">The sequence shown here is derived from an EMBL/GenBank/DDBJ whole genome shotgun (WGS) entry which is preliminary data.</text>
</comment>
<evidence type="ECO:0000313" key="3">
    <source>
        <dbReference type="EMBL" id="MEM5537674.1"/>
    </source>
</evidence>
<dbReference type="SUPFAM" id="SSF46565">
    <property type="entry name" value="Chaperone J-domain"/>
    <property type="match status" value="1"/>
</dbReference>
<gene>
    <name evidence="3" type="ORF">WNY58_14895</name>
</gene>
<dbReference type="InterPro" id="IPR036869">
    <property type="entry name" value="J_dom_sf"/>
</dbReference>
<keyword evidence="4" id="KW-1185">Reference proteome</keyword>
<dbReference type="Pfam" id="PF00226">
    <property type="entry name" value="DnaJ"/>
    <property type="match status" value="1"/>
</dbReference>
<accession>A0ABU9TVC8</accession>
<evidence type="ECO:0000259" key="2">
    <source>
        <dbReference type="PROSITE" id="PS50076"/>
    </source>
</evidence>
<dbReference type="Proteomes" id="UP001449225">
    <property type="component" value="Unassembled WGS sequence"/>
</dbReference>
<organism evidence="3 4">
    <name type="scientific">Neptuniibacter pectenicola</name>
    <dbReference type="NCBI Taxonomy" id="1806669"/>
    <lineage>
        <taxon>Bacteria</taxon>
        <taxon>Pseudomonadati</taxon>
        <taxon>Pseudomonadota</taxon>
        <taxon>Gammaproteobacteria</taxon>
        <taxon>Oceanospirillales</taxon>
        <taxon>Oceanospirillaceae</taxon>
        <taxon>Neptuniibacter</taxon>
    </lineage>
</organism>